<comment type="similarity">
    <text evidence="6">Belongs to the RuvA family.</text>
</comment>
<evidence type="ECO:0000313" key="8">
    <source>
        <dbReference type="EMBL" id="PIR47511.1"/>
    </source>
</evidence>
<comment type="subunit">
    <text evidence="6">Homotetramer. Forms an RuvA(8)-RuvB(12)-Holliday junction (HJ) complex. HJ DNA is sandwiched between 2 RuvA tetramers; dsDNA enters through RuvA and exits via RuvB. An RuvB hexamer assembles on each DNA strand where it exits the tetramer. Each RuvB hexamer is contacted by two RuvA subunits (via domain III) on 2 adjacent RuvB subunits; this complex drives branch migration. In the full resolvosome a probable DNA-RuvA(4)-RuvB(12)-RuvC(2) complex forms which resolves the HJ.</text>
</comment>
<dbReference type="GO" id="GO:0006281">
    <property type="term" value="P:DNA repair"/>
    <property type="evidence" value="ECO:0007669"/>
    <property type="project" value="UniProtKB-UniRule"/>
</dbReference>
<dbReference type="SUPFAM" id="SSF47781">
    <property type="entry name" value="RuvA domain 2-like"/>
    <property type="match status" value="1"/>
</dbReference>
<comment type="caution">
    <text evidence="8">The sequence shown here is derived from an EMBL/GenBank/DDBJ whole genome shotgun (WGS) entry which is preliminary data.</text>
</comment>
<evidence type="ECO:0000256" key="5">
    <source>
        <dbReference type="ARBA" id="ARBA00023204"/>
    </source>
</evidence>
<dbReference type="GO" id="GO:0000400">
    <property type="term" value="F:four-way junction DNA binding"/>
    <property type="evidence" value="ECO:0007669"/>
    <property type="project" value="UniProtKB-UniRule"/>
</dbReference>
<evidence type="ECO:0000259" key="7">
    <source>
        <dbReference type="SMART" id="SM00278"/>
    </source>
</evidence>
<feature type="domain" description="Helix-hairpin-helix DNA-binding motif class 1" evidence="7">
    <location>
        <begin position="72"/>
        <end position="91"/>
    </location>
</feature>
<dbReference type="GO" id="GO:0005524">
    <property type="term" value="F:ATP binding"/>
    <property type="evidence" value="ECO:0007669"/>
    <property type="project" value="InterPro"/>
</dbReference>
<sequence>MIMRLRGTVLDTNIDWMLIDVQGVGYAVGVSLSLSVRYQLGDEVTIWTHEVIRDDAHQLFGFESRDALELFWKLIAVNGVGPKVAQKILGVSTPEEVRRNVMEGSVDFLTRIPGVGKKTAQKIVLELKGSLVMDEDATEQTSTNQELIDALMSLGYATQEARSMANGLPEGLVSMEEKLKAALTISL</sequence>
<dbReference type="Gene3D" id="1.10.150.20">
    <property type="entry name" value="5' to 3' exonuclease, C-terminal subdomain"/>
    <property type="match status" value="1"/>
</dbReference>
<proteinExistence type="inferred from homology"/>
<feature type="region of interest" description="Domain II" evidence="6">
    <location>
        <begin position="64"/>
        <end position="141"/>
    </location>
</feature>
<keyword evidence="1 6" id="KW-0963">Cytoplasm</keyword>
<evidence type="ECO:0000313" key="9">
    <source>
        <dbReference type="Proteomes" id="UP000230084"/>
    </source>
</evidence>
<comment type="domain">
    <text evidence="6">Has three domains with a flexible linker between the domains II and III and assumes an 'L' shape. Domain III is highly mobile and contacts RuvB.</text>
</comment>
<dbReference type="NCBIfam" id="TIGR00084">
    <property type="entry name" value="ruvA"/>
    <property type="match status" value="1"/>
</dbReference>
<dbReference type="EMBL" id="PCYM01000006">
    <property type="protein sequence ID" value="PIR47511.1"/>
    <property type="molecule type" value="Genomic_DNA"/>
</dbReference>
<dbReference type="InterPro" id="IPR000085">
    <property type="entry name" value="RuvA"/>
</dbReference>
<evidence type="ECO:0000256" key="6">
    <source>
        <dbReference type="HAMAP-Rule" id="MF_00031"/>
    </source>
</evidence>
<dbReference type="GO" id="GO:0048476">
    <property type="term" value="C:Holliday junction resolvase complex"/>
    <property type="evidence" value="ECO:0007669"/>
    <property type="project" value="UniProtKB-UniRule"/>
</dbReference>
<evidence type="ECO:0000256" key="1">
    <source>
        <dbReference type="ARBA" id="ARBA00022490"/>
    </source>
</evidence>
<dbReference type="GO" id="GO:0005737">
    <property type="term" value="C:cytoplasm"/>
    <property type="evidence" value="ECO:0007669"/>
    <property type="project" value="UniProtKB-SubCell"/>
</dbReference>
<dbReference type="InterPro" id="IPR036267">
    <property type="entry name" value="RuvA_C_sf"/>
</dbReference>
<keyword evidence="5 6" id="KW-0234">DNA repair</keyword>
<dbReference type="GO" id="GO:0009378">
    <property type="term" value="F:four-way junction helicase activity"/>
    <property type="evidence" value="ECO:0007669"/>
    <property type="project" value="InterPro"/>
</dbReference>
<dbReference type="SUPFAM" id="SSF46929">
    <property type="entry name" value="DNA helicase RuvA subunit, C-terminal domain"/>
    <property type="match status" value="1"/>
</dbReference>
<comment type="function">
    <text evidence="6">The RuvA-RuvB-RuvC complex processes Holliday junction (HJ) DNA during genetic recombination and DNA repair, while the RuvA-RuvB complex plays an important role in the rescue of blocked DNA replication forks via replication fork reversal (RFR). RuvA specifically binds to HJ cruciform DNA, conferring on it an open structure. The RuvB hexamer acts as an ATP-dependent pump, pulling dsDNA into and through the RuvAB complex. HJ branch migration allows RuvC to scan DNA until it finds its consensus sequence, where it cleaves and resolves the cruciform DNA.</text>
</comment>
<reference evidence="8 9" key="1">
    <citation type="submission" date="2017-09" db="EMBL/GenBank/DDBJ databases">
        <title>Depth-based differentiation of microbial function through sediment-hosted aquifers and enrichment of novel symbionts in the deep terrestrial subsurface.</title>
        <authorList>
            <person name="Probst A.J."/>
            <person name="Ladd B."/>
            <person name="Jarett J.K."/>
            <person name="Geller-Mcgrath D.E."/>
            <person name="Sieber C.M."/>
            <person name="Emerson J.B."/>
            <person name="Anantharaman K."/>
            <person name="Thomas B.C."/>
            <person name="Malmstrom R."/>
            <person name="Stieglmeier M."/>
            <person name="Klingl A."/>
            <person name="Woyke T."/>
            <person name="Ryan C.M."/>
            <person name="Banfield J.F."/>
        </authorList>
    </citation>
    <scope>NUCLEOTIDE SEQUENCE [LARGE SCALE GENOMIC DNA]</scope>
    <source>
        <strain evidence="8">CG10_big_fil_rev_8_21_14_0_10_50_16</strain>
    </source>
</reference>
<organism evidence="8 9">
    <name type="scientific">Candidatus Uhrbacteria bacterium CG10_big_fil_rev_8_21_14_0_10_50_16</name>
    <dbReference type="NCBI Taxonomy" id="1975039"/>
    <lineage>
        <taxon>Bacteria</taxon>
        <taxon>Candidatus Uhriibacteriota</taxon>
    </lineage>
</organism>
<name>A0A2H0RLS6_9BACT</name>
<dbReference type="Pfam" id="PF14520">
    <property type="entry name" value="HHH_5"/>
    <property type="match status" value="1"/>
</dbReference>
<dbReference type="Proteomes" id="UP000230084">
    <property type="component" value="Unassembled WGS sequence"/>
</dbReference>
<gene>
    <name evidence="6 8" type="primary">ruvA</name>
    <name evidence="8" type="ORF">COV06_03610</name>
</gene>
<dbReference type="InterPro" id="IPR003583">
    <property type="entry name" value="Hlx-hairpin-Hlx_DNA-bd_motif"/>
</dbReference>
<keyword evidence="4 6" id="KW-0233">DNA recombination</keyword>
<evidence type="ECO:0000256" key="2">
    <source>
        <dbReference type="ARBA" id="ARBA00022763"/>
    </source>
</evidence>
<dbReference type="SUPFAM" id="SSF50249">
    <property type="entry name" value="Nucleic acid-binding proteins"/>
    <property type="match status" value="1"/>
</dbReference>
<comment type="subcellular location">
    <subcellularLocation>
        <location evidence="6">Cytoplasm</location>
    </subcellularLocation>
</comment>
<dbReference type="InterPro" id="IPR010994">
    <property type="entry name" value="RuvA_2-like"/>
</dbReference>
<keyword evidence="3 6" id="KW-0238">DNA-binding</keyword>
<dbReference type="Pfam" id="PF01330">
    <property type="entry name" value="RuvA_N"/>
    <property type="match status" value="1"/>
</dbReference>
<dbReference type="InterPro" id="IPR013849">
    <property type="entry name" value="DNA_helicase_Holl-junc_RuvA_I"/>
</dbReference>
<protein>
    <recommendedName>
        <fullName evidence="6">Holliday junction branch migration complex subunit RuvA</fullName>
    </recommendedName>
</protein>
<evidence type="ECO:0000256" key="4">
    <source>
        <dbReference type="ARBA" id="ARBA00023172"/>
    </source>
</evidence>
<dbReference type="InterPro" id="IPR012340">
    <property type="entry name" value="NA-bd_OB-fold"/>
</dbReference>
<dbReference type="SMART" id="SM00278">
    <property type="entry name" value="HhH1"/>
    <property type="match status" value="2"/>
</dbReference>
<dbReference type="HAMAP" id="MF_00031">
    <property type="entry name" value="DNA_HJ_migration_RuvA"/>
    <property type="match status" value="1"/>
</dbReference>
<dbReference type="AlphaFoldDB" id="A0A2H0RLS6"/>
<feature type="region of interest" description="Domain III" evidence="6">
    <location>
        <begin position="145"/>
        <end position="187"/>
    </location>
</feature>
<dbReference type="GO" id="GO:0006310">
    <property type="term" value="P:DNA recombination"/>
    <property type="evidence" value="ECO:0007669"/>
    <property type="project" value="UniProtKB-UniRule"/>
</dbReference>
<keyword evidence="2 6" id="KW-0227">DNA damage</keyword>
<comment type="caution">
    <text evidence="6">Lacks conserved residue(s) required for the propagation of feature annotation.</text>
</comment>
<feature type="domain" description="Helix-hairpin-helix DNA-binding motif class 1" evidence="7">
    <location>
        <begin position="107"/>
        <end position="126"/>
    </location>
</feature>
<evidence type="ECO:0000256" key="3">
    <source>
        <dbReference type="ARBA" id="ARBA00023125"/>
    </source>
</evidence>
<dbReference type="Gene3D" id="2.40.50.140">
    <property type="entry name" value="Nucleic acid-binding proteins"/>
    <property type="match status" value="1"/>
</dbReference>
<accession>A0A2H0RLS6</accession>